<keyword evidence="4" id="KW-1185">Reference proteome</keyword>
<dbReference type="SUPFAM" id="SSF53448">
    <property type="entry name" value="Nucleotide-diphospho-sugar transferases"/>
    <property type="match status" value="1"/>
</dbReference>
<feature type="region of interest" description="Disordered" evidence="1">
    <location>
        <begin position="1"/>
        <end position="28"/>
    </location>
</feature>
<protein>
    <submittedName>
        <fullName evidence="3">Glycosyltransferase family 2 protein</fullName>
    </submittedName>
</protein>
<dbReference type="AlphaFoldDB" id="A0A975L966"/>
<organism evidence="3 4">
    <name type="scientific">Nocardiopsis eucommiae</name>
    <dbReference type="NCBI Taxonomy" id="2831970"/>
    <lineage>
        <taxon>Bacteria</taxon>
        <taxon>Bacillati</taxon>
        <taxon>Actinomycetota</taxon>
        <taxon>Actinomycetes</taxon>
        <taxon>Streptosporangiales</taxon>
        <taxon>Nocardiopsidaceae</taxon>
        <taxon>Nocardiopsis</taxon>
    </lineage>
</organism>
<feature type="compositionally biased region" description="Low complexity" evidence="1">
    <location>
        <begin position="326"/>
        <end position="347"/>
    </location>
</feature>
<reference evidence="3" key="1">
    <citation type="submission" date="2021-05" db="EMBL/GenBank/DDBJ databases">
        <authorList>
            <person name="Kaiqin L."/>
            <person name="Jian G."/>
        </authorList>
    </citation>
    <scope>NUCLEOTIDE SEQUENCE</scope>
    <source>
        <strain evidence="3">HDS5</strain>
    </source>
</reference>
<accession>A0A975L966</accession>
<dbReference type="KEGG" id="nec:KGD82_22560"/>
<sequence>MGSPQRPVGGGAGGGRARRRGRTLLGSRPPLWARPLGKELHDLLANAPEEGLADELVREEHSVRLRRTALRLHGAHGRARLLAEAGGPVAPPEPSVSVVLCTRRPEMVGFALRQVARQRGVDVEVVLALHGFAVDAPGVAAAIAEYRRGGRSLLVWEPPGDLVFGSVLNGAIARASGTLVAKMDDDDWYGPDHLSDLVLARRYSGAELVGCAAEFHHLEHLGLTVRRLVPSEVFAQHVTGASILTDRTTLEEVGGFRPLRVDEDAGLLDDVRDAGGSTYRIHGLGCVIRRRGTGHTWSETSGYFLREPLRQWRGWRPSALLESSPEDAPAPTTETTTPDSPTAGSDR</sequence>
<dbReference type="CDD" id="cd00761">
    <property type="entry name" value="Glyco_tranf_GTA_type"/>
    <property type="match status" value="1"/>
</dbReference>
<feature type="domain" description="Glycosyltransferase 2-like" evidence="2">
    <location>
        <begin position="100"/>
        <end position="206"/>
    </location>
</feature>
<proteinExistence type="predicted"/>
<dbReference type="InterPro" id="IPR001173">
    <property type="entry name" value="Glyco_trans_2-like"/>
</dbReference>
<dbReference type="EMBL" id="CP074402">
    <property type="protein sequence ID" value="QVJ01037.1"/>
    <property type="molecule type" value="Genomic_DNA"/>
</dbReference>
<dbReference type="Pfam" id="PF00535">
    <property type="entry name" value="Glycos_transf_2"/>
    <property type="match status" value="1"/>
</dbReference>
<dbReference type="InterPro" id="IPR029044">
    <property type="entry name" value="Nucleotide-diphossugar_trans"/>
</dbReference>
<evidence type="ECO:0000259" key="2">
    <source>
        <dbReference type="Pfam" id="PF00535"/>
    </source>
</evidence>
<dbReference type="Proteomes" id="UP000682416">
    <property type="component" value="Chromosome"/>
</dbReference>
<evidence type="ECO:0000256" key="1">
    <source>
        <dbReference type="SAM" id="MobiDB-lite"/>
    </source>
</evidence>
<evidence type="ECO:0000313" key="4">
    <source>
        <dbReference type="Proteomes" id="UP000682416"/>
    </source>
</evidence>
<name>A0A975L966_9ACTN</name>
<feature type="region of interest" description="Disordered" evidence="1">
    <location>
        <begin position="317"/>
        <end position="347"/>
    </location>
</feature>
<dbReference type="Gene3D" id="3.90.550.10">
    <property type="entry name" value="Spore Coat Polysaccharide Biosynthesis Protein SpsA, Chain A"/>
    <property type="match status" value="1"/>
</dbReference>
<gene>
    <name evidence="3" type="ORF">KGD82_22560</name>
</gene>
<evidence type="ECO:0000313" key="3">
    <source>
        <dbReference type="EMBL" id="QVJ01037.1"/>
    </source>
</evidence>